<evidence type="ECO:0000313" key="2">
    <source>
        <dbReference type="Proteomes" id="UP001159075"/>
    </source>
</evidence>
<protein>
    <submittedName>
        <fullName evidence="1">Uncharacterized protein</fullName>
    </submittedName>
</protein>
<comment type="caution">
    <text evidence="1">The sequence shown here is derived from an EMBL/GenBank/DDBJ whole genome shotgun (WGS) entry which is preliminary data.</text>
</comment>
<evidence type="ECO:0000313" key="1">
    <source>
        <dbReference type="EMBL" id="MDI5832633.1"/>
    </source>
</evidence>
<keyword evidence="2" id="KW-1185">Reference proteome</keyword>
<accession>A0ABT6UDT8</accession>
<name>A0ABT6UDT8_9GAMM</name>
<proteinExistence type="predicted"/>
<dbReference type="Proteomes" id="UP001159075">
    <property type="component" value="Unassembled WGS sequence"/>
</dbReference>
<organism evidence="1 2">
    <name type="scientific">Shewanella xiamenensis</name>
    <dbReference type="NCBI Taxonomy" id="332186"/>
    <lineage>
        <taxon>Bacteria</taxon>
        <taxon>Pseudomonadati</taxon>
        <taxon>Pseudomonadota</taxon>
        <taxon>Gammaproteobacteria</taxon>
        <taxon>Alteromonadales</taxon>
        <taxon>Shewanellaceae</taxon>
        <taxon>Shewanella</taxon>
    </lineage>
</organism>
<reference evidence="1 2" key="1">
    <citation type="submission" date="2022-09" db="EMBL/GenBank/DDBJ databases">
        <title>The outer-membrane cytochrome OmcA is essential for infection of Shewanella oneidensis by a zebrafish-associated bacteriophage.</title>
        <authorList>
            <person name="Grenfell A.W."/>
            <person name="Intile P."/>
            <person name="Mcfarlane J."/>
            <person name="Leung D."/>
            <person name="Abdalla K."/>
            <person name="Wold M."/>
            <person name="Kees E."/>
            <person name="Gralnick J."/>
        </authorList>
    </citation>
    <scope>NUCLEOTIDE SEQUENCE [LARGE SCALE GENOMIC DNA]</scope>
    <source>
        <strain evidence="1 2">NF-5</strain>
    </source>
</reference>
<dbReference type="RefSeq" id="WP_282679604.1">
    <property type="nucleotide sequence ID" value="NZ_JAOTLW010000013.1"/>
</dbReference>
<dbReference type="EMBL" id="JAOTLW010000013">
    <property type="protein sequence ID" value="MDI5832633.1"/>
    <property type="molecule type" value="Genomic_DNA"/>
</dbReference>
<gene>
    <name evidence="1" type="ORF">ODY93_13720</name>
</gene>
<sequence length="464" mass="53657">MSAKSNQQRLYLFARAAYIFHQIDQSPISTATEEQRTEAFVYLFKNAFKVLANDSNSCRFSKSTYGQKISYLSLVGGDCNLTYPHGLLPYQNPQSSLQNTKQLKTIPSKEFYSELSRLLDITVERLKSPNSSFESPLNGDAILNYTAVLEKQYAHMHIDSFISCVKDSLIVMDKYTDTPTHHLELASKLSKDNIANERIKITNRSSEKLTSDGKELFEIWLSDSQTENESIFYIDFYRHQILWENKNTSDFYPPVEIRSIRNSFKNMDVGNYLKAEMTRAFTSMPTVYEDRSSFDFIETLQFIYANGHELSPTTLDQNVTYINKYIIESLMRYESSASLMKLIDNQLSDANLYKTLRIYNFLDEVITDEEFNHIDIRIFASELIDNGFDFADVIQMCNKSDKFKAEKKCNILMNKFLESHLYCAINAHKLTNSLESMIEELNDSQDLLKQSPIKEAFDQDTLSL</sequence>